<dbReference type="AlphaFoldDB" id="A0A8K0DJI5"/>
<dbReference type="Gene3D" id="3.40.50.10890">
    <property type="match status" value="1"/>
</dbReference>
<dbReference type="InterPro" id="IPR001279">
    <property type="entry name" value="Metallo-B-lactamas"/>
</dbReference>
<keyword evidence="8" id="KW-1185">Reference proteome</keyword>
<dbReference type="InterPro" id="IPR022712">
    <property type="entry name" value="Beta_Casp"/>
</dbReference>
<feature type="domain" description="Beta-Casp" evidence="6">
    <location>
        <begin position="246"/>
        <end position="364"/>
    </location>
</feature>
<dbReference type="InterPro" id="IPR050698">
    <property type="entry name" value="MBL"/>
</dbReference>
<evidence type="ECO:0000256" key="3">
    <source>
        <dbReference type="ARBA" id="ARBA00022801"/>
    </source>
</evidence>
<keyword evidence="3" id="KW-0378">Hydrolase</keyword>
<dbReference type="FunFam" id="3.60.15.10:FF:000028">
    <property type="entry name" value="Integrator complex subunit 11 isoform X3"/>
    <property type="match status" value="1"/>
</dbReference>
<evidence type="ECO:0000256" key="4">
    <source>
        <dbReference type="ARBA" id="ARBA00023242"/>
    </source>
</evidence>
<protein>
    <recommendedName>
        <fullName evidence="9">Cleavage and polyadenylation specificity factor subunit 3-II</fullName>
    </recommendedName>
</protein>
<dbReference type="InterPro" id="IPR041897">
    <property type="entry name" value="INTS11-like_MBL-fold"/>
</dbReference>
<evidence type="ECO:0000256" key="2">
    <source>
        <dbReference type="ARBA" id="ARBA00007093"/>
    </source>
</evidence>
<accession>A0A8K0DJI5</accession>
<dbReference type="GO" id="GO:0016787">
    <property type="term" value="F:hydrolase activity"/>
    <property type="evidence" value="ECO:0007669"/>
    <property type="project" value="UniProtKB-KW"/>
</dbReference>
<dbReference type="GO" id="GO:0005634">
    <property type="term" value="C:nucleus"/>
    <property type="evidence" value="ECO:0007669"/>
    <property type="project" value="UniProtKB-SubCell"/>
</dbReference>
<evidence type="ECO:0000313" key="8">
    <source>
        <dbReference type="Proteomes" id="UP000796880"/>
    </source>
</evidence>
<evidence type="ECO:0000313" key="7">
    <source>
        <dbReference type="EMBL" id="KAF3432110.1"/>
    </source>
</evidence>
<comment type="subcellular location">
    <subcellularLocation>
        <location evidence="1">Nucleus</location>
    </subcellularLocation>
</comment>
<proteinExistence type="inferred from homology"/>
<keyword evidence="4" id="KW-0539">Nucleus</keyword>
<dbReference type="OrthoDB" id="10249535at2759"/>
<dbReference type="Gene3D" id="3.60.15.10">
    <property type="entry name" value="Ribonuclease Z/Hydroxyacylglutathione hydrolase-like"/>
    <property type="match status" value="1"/>
</dbReference>
<dbReference type="PANTHER" id="PTHR11203">
    <property type="entry name" value="CLEAVAGE AND POLYADENYLATION SPECIFICITY FACTOR FAMILY MEMBER"/>
    <property type="match status" value="1"/>
</dbReference>
<dbReference type="GO" id="GO:0004521">
    <property type="term" value="F:RNA endonuclease activity"/>
    <property type="evidence" value="ECO:0007669"/>
    <property type="project" value="TreeGrafter"/>
</dbReference>
<sequence>MAIDCLVLGAGQEVGKSCVIASINDKRIMFDCGMHMGHVDHRRYPDFSRIPRPQGTGFDRAIDCIIITHFHLDHVGALPYFTEVCGYGGPIYMTYPTKALAPLMLEDYRKVMVERRGEEEQFTADHIVECMKKVIPVDLKQTVQVDKDLQIRAYYAGHVLGAAMFYAKVGDTAIVYTGDYNMTPDRHLGAAQIDRLHLDLLITESTYATTIRDSKYGREREFLKAVHKCIGGGGKVLIPTFALGRAQELCILLEDYWERMNLKVPIYFSAGLTIQANMYYKMLISWTSQKIKETYSTRNAFDFKYVTNFDRSMIDAPGPCVLFATPGMIIGGFSLEVFKHWAPAEKNLITLPGYCGVGTIGHKLMSGKPTKIDLDKDTQIDVRCQIHQLSFSPHTDAKGIMDLVKFLSPKNIILVHGEKPKIAILKGRIKSELGIPCYDPANNETVSIPSTHYVKAVASDTFIRSCSHPNFKFSKSSMEDGHGSSFKLGNSAPQLQVSDERVAEGILVIEKSKKAKVLHQEELLQMLGEKENKVQFAYCCPVRIGNLEETKSTDITSTNDKLSMTDGSLWLQILFARLSDEFSGGNIQDFGEHLQVESFRMSTCLKETCPYRIDETLQGNRSELVFFCCTWSVADEKIAQRIISILKNFGSSAVKRNSLVPIG</sequence>
<name>A0A8K0DJI5_9ROSA</name>
<feature type="domain" description="Metallo-beta-lactamase" evidence="5">
    <location>
        <begin position="15"/>
        <end position="234"/>
    </location>
</feature>
<gene>
    <name evidence="7" type="ORF">FNV43_RR26849</name>
</gene>
<dbReference type="EMBL" id="VOIH02000012">
    <property type="protein sequence ID" value="KAF3432110.1"/>
    <property type="molecule type" value="Genomic_DNA"/>
</dbReference>
<dbReference type="Proteomes" id="UP000796880">
    <property type="component" value="Unassembled WGS sequence"/>
</dbReference>
<comment type="caution">
    <text evidence="7">The sequence shown here is derived from an EMBL/GenBank/DDBJ whole genome shotgun (WGS) entry which is preliminary data.</text>
</comment>
<dbReference type="Pfam" id="PF16661">
    <property type="entry name" value="Lactamase_B_6"/>
    <property type="match status" value="1"/>
</dbReference>
<organism evidence="7 8">
    <name type="scientific">Rhamnella rubrinervis</name>
    <dbReference type="NCBI Taxonomy" id="2594499"/>
    <lineage>
        <taxon>Eukaryota</taxon>
        <taxon>Viridiplantae</taxon>
        <taxon>Streptophyta</taxon>
        <taxon>Embryophyta</taxon>
        <taxon>Tracheophyta</taxon>
        <taxon>Spermatophyta</taxon>
        <taxon>Magnoliopsida</taxon>
        <taxon>eudicotyledons</taxon>
        <taxon>Gunneridae</taxon>
        <taxon>Pentapetalae</taxon>
        <taxon>rosids</taxon>
        <taxon>fabids</taxon>
        <taxon>Rosales</taxon>
        <taxon>Rhamnaceae</taxon>
        <taxon>rhamnoid group</taxon>
        <taxon>Rhamneae</taxon>
        <taxon>Rhamnella</taxon>
    </lineage>
</organism>
<evidence type="ECO:0000256" key="1">
    <source>
        <dbReference type="ARBA" id="ARBA00004123"/>
    </source>
</evidence>
<reference evidence="7" key="1">
    <citation type="submission" date="2020-03" db="EMBL/GenBank/DDBJ databases">
        <title>A high-quality chromosome-level genome assembly of a woody plant with both climbing and erect habits, Rhamnella rubrinervis.</title>
        <authorList>
            <person name="Lu Z."/>
            <person name="Yang Y."/>
            <person name="Zhu X."/>
            <person name="Sun Y."/>
        </authorList>
    </citation>
    <scope>NUCLEOTIDE SEQUENCE</scope>
    <source>
        <strain evidence="7">BYM</strain>
        <tissue evidence="7">Leaf</tissue>
    </source>
</reference>
<dbReference type="SUPFAM" id="SSF56281">
    <property type="entry name" value="Metallo-hydrolase/oxidoreductase"/>
    <property type="match status" value="1"/>
</dbReference>
<dbReference type="SMART" id="SM00849">
    <property type="entry name" value="Lactamase_B"/>
    <property type="match status" value="1"/>
</dbReference>
<dbReference type="Pfam" id="PF07521">
    <property type="entry name" value="RMMBL"/>
    <property type="match status" value="1"/>
</dbReference>
<dbReference type="Pfam" id="PF10996">
    <property type="entry name" value="Beta-Casp"/>
    <property type="match status" value="1"/>
</dbReference>
<evidence type="ECO:0008006" key="9">
    <source>
        <dbReference type="Google" id="ProtNLM"/>
    </source>
</evidence>
<evidence type="ECO:0000259" key="5">
    <source>
        <dbReference type="SMART" id="SM00849"/>
    </source>
</evidence>
<dbReference type="FunFam" id="3.40.50.10890:FF:000005">
    <property type="entry name" value="Cleavage and polyadenylation specificity factor subunit 3-II"/>
    <property type="match status" value="1"/>
</dbReference>
<comment type="similarity">
    <text evidence="2">Belongs to the metallo-beta-lactamase superfamily. RNA-metabolizing metallo-beta-lactamase-like family. INTS11 subfamily.</text>
</comment>
<dbReference type="SMART" id="SM01027">
    <property type="entry name" value="Beta-Casp"/>
    <property type="match status" value="1"/>
</dbReference>
<dbReference type="CDD" id="cd16291">
    <property type="entry name" value="INTS11-like_MBL-fold"/>
    <property type="match status" value="1"/>
</dbReference>
<dbReference type="GO" id="GO:0016180">
    <property type="term" value="P:snRNA processing"/>
    <property type="evidence" value="ECO:0007669"/>
    <property type="project" value="TreeGrafter"/>
</dbReference>
<evidence type="ECO:0000259" key="6">
    <source>
        <dbReference type="SMART" id="SM01027"/>
    </source>
</evidence>
<dbReference type="InterPro" id="IPR011108">
    <property type="entry name" value="RMMBL"/>
</dbReference>
<dbReference type="PANTHER" id="PTHR11203:SF37">
    <property type="entry name" value="INTEGRATOR COMPLEX SUBUNIT 11"/>
    <property type="match status" value="1"/>
</dbReference>
<dbReference type="InterPro" id="IPR036866">
    <property type="entry name" value="RibonucZ/Hydroxyglut_hydro"/>
</dbReference>